<name>A0AAX3EHK9_PAEUR</name>
<organism evidence="4 5">
    <name type="scientific">Paenarthrobacter ureafaciens</name>
    <dbReference type="NCBI Taxonomy" id="37931"/>
    <lineage>
        <taxon>Bacteria</taxon>
        <taxon>Bacillati</taxon>
        <taxon>Actinomycetota</taxon>
        <taxon>Actinomycetes</taxon>
        <taxon>Micrococcales</taxon>
        <taxon>Micrococcaceae</taxon>
        <taxon>Paenarthrobacter</taxon>
    </lineage>
</organism>
<dbReference type="GO" id="GO:0003676">
    <property type="term" value="F:nucleic acid binding"/>
    <property type="evidence" value="ECO:0007669"/>
    <property type="project" value="InterPro"/>
</dbReference>
<evidence type="ECO:0000256" key="1">
    <source>
        <dbReference type="SAM" id="Coils"/>
    </source>
</evidence>
<evidence type="ECO:0000313" key="4">
    <source>
        <dbReference type="EMBL" id="UYV97510.1"/>
    </source>
</evidence>
<dbReference type="InterPro" id="IPR012337">
    <property type="entry name" value="RNaseH-like_sf"/>
</dbReference>
<feature type="domain" description="Integrase catalytic" evidence="3">
    <location>
        <begin position="266"/>
        <end position="428"/>
    </location>
</feature>
<dbReference type="Pfam" id="PF00665">
    <property type="entry name" value="rve"/>
    <property type="match status" value="1"/>
</dbReference>
<feature type="coiled-coil region" evidence="1">
    <location>
        <begin position="94"/>
        <end position="121"/>
    </location>
</feature>
<feature type="region of interest" description="Disordered" evidence="2">
    <location>
        <begin position="1"/>
        <end position="34"/>
    </location>
</feature>
<dbReference type="InterPro" id="IPR048020">
    <property type="entry name" value="Transpos_IS3"/>
</dbReference>
<accession>A0AAX3EHK9</accession>
<dbReference type="Proteomes" id="UP001163293">
    <property type="component" value="Chromosome"/>
</dbReference>
<reference evidence="4" key="1">
    <citation type="submission" date="2022-07" db="EMBL/GenBank/DDBJ databases">
        <authorList>
            <person name="Wu T."/>
        </authorList>
    </citation>
    <scope>NUCLEOTIDE SEQUENCE</scope>
    <source>
        <strain evidence="4">SD-1</strain>
    </source>
</reference>
<evidence type="ECO:0000259" key="3">
    <source>
        <dbReference type="PROSITE" id="PS50994"/>
    </source>
</evidence>
<dbReference type="InterPro" id="IPR001584">
    <property type="entry name" value="Integrase_cat-core"/>
</dbReference>
<proteinExistence type="predicted"/>
<gene>
    <name evidence="4" type="ORF">NL394_21195</name>
</gene>
<feature type="region of interest" description="Disordered" evidence="2">
    <location>
        <begin position="168"/>
        <end position="192"/>
    </location>
</feature>
<evidence type="ECO:0000256" key="2">
    <source>
        <dbReference type="SAM" id="MobiDB-lite"/>
    </source>
</evidence>
<dbReference type="SUPFAM" id="SSF53098">
    <property type="entry name" value="Ribonuclease H-like"/>
    <property type="match status" value="1"/>
</dbReference>
<dbReference type="InterPro" id="IPR036397">
    <property type="entry name" value="RNaseH_sf"/>
</dbReference>
<dbReference type="PANTHER" id="PTHR47515:SF2">
    <property type="entry name" value="INTEGRASE CORE DOMAIN PROTEIN"/>
    <property type="match status" value="1"/>
</dbReference>
<dbReference type="GO" id="GO:0015074">
    <property type="term" value="P:DNA integration"/>
    <property type="evidence" value="ECO:0007669"/>
    <property type="project" value="InterPro"/>
</dbReference>
<dbReference type="Gene3D" id="3.30.420.10">
    <property type="entry name" value="Ribonuclease H-like superfamily/Ribonuclease H"/>
    <property type="match status" value="1"/>
</dbReference>
<keyword evidence="1" id="KW-0175">Coiled coil</keyword>
<dbReference type="EMBL" id="CP101185">
    <property type="protein sequence ID" value="UYV97510.1"/>
    <property type="molecule type" value="Genomic_DNA"/>
</dbReference>
<feature type="compositionally biased region" description="Low complexity" evidence="2">
    <location>
        <begin position="15"/>
        <end position="29"/>
    </location>
</feature>
<dbReference type="PANTHER" id="PTHR47515">
    <property type="entry name" value="LOW CALCIUM RESPONSE LOCUS PROTEIN T"/>
    <property type="match status" value="1"/>
</dbReference>
<keyword evidence="5" id="KW-1185">Reference proteome</keyword>
<protein>
    <submittedName>
        <fullName evidence="4">IS3 family transposase</fullName>
    </submittedName>
</protein>
<dbReference type="AlphaFoldDB" id="A0AAX3EHK9"/>
<dbReference type="PROSITE" id="PS50994">
    <property type="entry name" value="INTEGRASE"/>
    <property type="match status" value="1"/>
</dbReference>
<sequence>MSSPVLNAVREDSAVSRSSSSSGPRAGGPRSRRSFTAAQKLEFLAAYESACENSEGGAFLRREGLYSSQMTEWRRLRDAGSLAGKEPGESIGNLTADQAENARLRRQLEVSESRLKKTEAALELNGKTTGVLRERLRGYAGRAPVQETLMAVYRSMLELKIPSRRAASLTGVSRTTANRKPAPPRDHAPVVPKNKLSAAERARILSALNSPEFVDLAPMQVYTKLLDQGIYLGSLSTFYRVLEENKQVKERRRLAKHPPRTVPELVATAPGQVFTWDITKLAGPVKGKYFDCYMMVDIHSRFIVGAHVHGTESGVLAVEMMKGIFGIHGIPQVVHADRGTSMTSKTVAALLSDLEVTRSHSRPRVSNDNPYSEALFKTLKHGPEFPERFASVHDARAFISGFVDWYNHHHQHSGIGFHTPANVHYGHAADVAKDRSATLAAARAKHPERFTTSTDPKILALPGPAWINQPKETTEQLAA</sequence>
<dbReference type="NCBIfam" id="NF033516">
    <property type="entry name" value="transpos_IS3"/>
    <property type="match status" value="1"/>
</dbReference>
<evidence type="ECO:0000313" key="5">
    <source>
        <dbReference type="Proteomes" id="UP001163293"/>
    </source>
</evidence>